<evidence type="ECO:0000313" key="4">
    <source>
        <dbReference type="Proteomes" id="UP000034072"/>
    </source>
</evidence>
<protein>
    <submittedName>
        <fullName evidence="3">Glycosyl transferase family 2</fullName>
    </submittedName>
</protein>
<keyword evidence="3" id="KW-0808">Transferase</keyword>
<sequence length="272" mass="31942">MLSILVINYKNPALLRLCLKSFKRIVRADFKYEIIVIDIASSIETRNVVNEEFKDIKLVAFDQNIGYTKGVNAGLQASVNDYVFVINPDIIPLEGAVETLYELIKDDPKIGIVGPELLNFDGSHQDSYFRFYSPLTTIYRRSFIGRIGLFKKEVEQFLMHDHDLFKETDADWLMGSAIMVSKKAIKKVGSMDENLFLYMSDVDWARRFWENGYRVIYYPKSKMYHYHRRGSKSRFDVFDALFKKETRWHIKDAIKYFKKYGIRKSNITTRSI</sequence>
<organism evidence="3 4">
    <name type="scientific">Candidatus Yanofskybacteria bacterium GW2011_GWE2_40_11</name>
    <dbReference type="NCBI Taxonomy" id="1619033"/>
    <lineage>
        <taxon>Bacteria</taxon>
        <taxon>Candidatus Yanofskyibacteriota</taxon>
    </lineage>
</organism>
<reference evidence="3 4" key="1">
    <citation type="journal article" date="2015" name="Nature">
        <title>rRNA introns, odd ribosomes, and small enigmatic genomes across a large radiation of phyla.</title>
        <authorList>
            <person name="Brown C.T."/>
            <person name="Hug L.A."/>
            <person name="Thomas B.C."/>
            <person name="Sharon I."/>
            <person name="Castelle C.J."/>
            <person name="Singh A."/>
            <person name="Wilkins M.J."/>
            <person name="Williams K.H."/>
            <person name="Banfield J.F."/>
        </authorList>
    </citation>
    <scope>NUCLEOTIDE SEQUENCE [LARGE SCALE GENOMIC DNA]</scope>
</reference>
<name>A0A0G0T279_9BACT</name>
<dbReference type="CDD" id="cd04186">
    <property type="entry name" value="GT_2_like_c"/>
    <property type="match status" value="1"/>
</dbReference>
<dbReference type="PANTHER" id="PTHR43179:SF7">
    <property type="entry name" value="RHAMNOSYLTRANSFERASE WBBL"/>
    <property type="match status" value="1"/>
</dbReference>
<dbReference type="Proteomes" id="UP000034072">
    <property type="component" value="Unassembled WGS sequence"/>
</dbReference>
<dbReference type="Pfam" id="PF13632">
    <property type="entry name" value="Glyco_trans_2_3"/>
    <property type="match status" value="1"/>
</dbReference>
<proteinExistence type="predicted"/>
<dbReference type="EMBL" id="LBXZ01000001">
    <property type="protein sequence ID" value="KKR41195.1"/>
    <property type="molecule type" value="Genomic_DNA"/>
</dbReference>
<comment type="caution">
    <text evidence="3">The sequence shown here is derived from an EMBL/GenBank/DDBJ whole genome shotgun (WGS) entry which is preliminary data.</text>
</comment>
<dbReference type="AlphaFoldDB" id="A0A0G0T279"/>
<feature type="domain" description="Glycosyltransferase 2-like" evidence="2">
    <location>
        <begin position="173"/>
        <end position="248"/>
    </location>
</feature>
<dbReference type="SUPFAM" id="SSF53448">
    <property type="entry name" value="Nucleotide-diphospho-sugar transferases"/>
    <property type="match status" value="1"/>
</dbReference>
<dbReference type="Pfam" id="PF00535">
    <property type="entry name" value="Glycos_transf_2"/>
    <property type="match status" value="1"/>
</dbReference>
<gene>
    <name evidence="3" type="ORF">UT75_C0001G0099</name>
</gene>
<dbReference type="InterPro" id="IPR029044">
    <property type="entry name" value="Nucleotide-diphossugar_trans"/>
</dbReference>
<dbReference type="Gene3D" id="3.90.550.10">
    <property type="entry name" value="Spore Coat Polysaccharide Biosynthesis Protein SpsA, Chain A"/>
    <property type="match status" value="1"/>
</dbReference>
<evidence type="ECO:0000259" key="2">
    <source>
        <dbReference type="Pfam" id="PF13632"/>
    </source>
</evidence>
<evidence type="ECO:0000313" key="3">
    <source>
        <dbReference type="EMBL" id="KKR41195.1"/>
    </source>
</evidence>
<accession>A0A0G0T279</accession>
<dbReference type="PANTHER" id="PTHR43179">
    <property type="entry name" value="RHAMNOSYLTRANSFERASE WBBL"/>
    <property type="match status" value="1"/>
</dbReference>
<evidence type="ECO:0000259" key="1">
    <source>
        <dbReference type="Pfam" id="PF00535"/>
    </source>
</evidence>
<dbReference type="InterPro" id="IPR001173">
    <property type="entry name" value="Glyco_trans_2-like"/>
</dbReference>
<dbReference type="GO" id="GO:0016740">
    <property type="term" value="F:transferase activity"/>
    <property type="evidence" value="ECO:0007669"/>
    <property type="project" value="UniProtKB-KW"/>
</dbReference>
<feature type="domain" description="Glycosyltransferase 2-like" evidence="1">
    <location>
        <begin position="3"/>
        <end position="132"/>
    </location>
</feature>